<gene>
    <name evidence="1" type="ORF">CVLEPA_LOCUS5630</name>
</gene>
<accession>A0ABP0F926</accession>
<evidence type="ECO:0008006" key="3">
    <source>
        <dbReference type="Google" id="ProtNLM"/>
    </source>
</evidence>
<dbReference type="EMBL" id="CAWYQH010000024">
    <property type="protein sequence ID" value="CAK8676145.1"/>
    <property type="molecule type" value="Genomic_DNA"/>
</dbReference>
<evidence type="ECO:0000313" key="2">
    <source>
        <dbReference type="Proteomes" id="UP001642483"/>
    </source>
</evidence>
<dbReference type="Proteomes" id="UP001642483">
    <property type="component" value="Unassembled WGS sequence"/>
</dbReference>
<evidence type="ECO:0000313" key="1">
    <source>
        <dbReference type="EMBL" id="CAK8676145.1"/>
    </source>
</evidence>
<comment type="caution">
    <text evidence="1">The sequence shown here is derived from an EMBL/GenBank/DDBJ whole genome shotgun (WGS) entry which is preliminary data.</text>
</comment>
<protein>
    <recommendedName>
        <fullName evidence="3">NADH dehydrogenase [ubiquinone] iron-sulfur protein 5</fullName>
    </recommendedName>
</protein>
<proteinExistence type="predicted"/>
<keyword evidence="2" id="KW-1185">Reference proteome</keyword>
<name>A0ABP0F926_CLALP</name>
<sequence>MSTLEEQRNKPNGVIFGGLFPNLQDVFDWSISDKHRPNEEPWLRPSRSLTTCDIEKFAYKLCARNKTKGLAKIECFKELQDIEECKLATTRRARADKLMEASRKVGDRVPGMRSNIDWIY</sequence>
<reference evidence="1 2" key="1">
    <citation type="submission" date="2024-02" db="EMBL/GenBank/DDBJ databases">
        <authorList>
            <person name="Daric V."/>
            <person name="Darras S."/>
        </authorList>
    </citation>
    <scope>NUCLEOTIDE SEQUENCE [LARGE SCALE GENOMIC DNA]</scope>
</reference>
<organism evidence="1 2">
    <name type="scientific">Clavelina lepadiformis</name>
    <name type="common">Light-bulb sea squirt</name>
    <name type="synonym">Ascidia lepadiformis</name>
    <dbReference type="NCBI Taxonomy" id="159417"/>
    <lineage>
        <taxon>Eukaryota</taxon>
        <taxon>Metazoa</taxon>
        <taxon>Chordata</taxon>
        <taxon>Tunicata</taxon>
        <taxon>Ascidiacea</taxon>
        <taxon>Aplousobranchia</taxon>
        <taxon>Clavelinidae</taxon>
        <taxon>Clavelina</taxon>
    </lineage>
</organism>